<evidence type="ECO:0000313" key="2">
    <source>
        <dbReference type="Proteomes" id="UP000824533"/>
    </source>
</evidence>
<sequence>MRTYKRKTTRGTTSKEVYELAVQEALNSNRKYRDIATEFNICHVTLFNYVKKTKAGLKYNVGFNKPRLIFNEQQERSIAEYLKKSASIYFGLLPEQVRSLAYEAAIDLNIPIPESWQTNKKAGIDWFKSFMKRNADLSIRSPEATSLSRCTSFNRTNVHSFFEKYTEVLQRHNLTPSRIWNMDETGVTTVQKPKKIVAQKGLKQVGSATSGERGTLITLAAAVNAIGNTIPPMFIFPRIRYSSLFLSNGPPESIGAGNSSGWMSEKEFLIFMNHFIKHTKPTPDELVLLLLDNHHSHVNIHVVNKAKENNIILLSFPPHCSHKLQPLDIGDYGPLKNYISRQQTNWMCSNPGKTMTIYDIPGIVKDAFPSAFTMSNICNSFKKAGLWPCNEDIFQDSDFASSYVTDRPDPTIQNVFENEAFDNAVPNNIENQAAQNDPPINPDISSASEINTSLPTLSLDSSVIPLIENELSDIDLNLSEIIDKMSQEPIVGLSTSNDNKFLNMEKIRPLPKALPRAAVSNRKRTRKSAILTDTPEKLALENEETLKKSKKKTTVNKNSTSAVDKGKGKGKKTQKNTRNQVKKIKKKILQDDS</sequence>
<reference evidence="1 2" key="1">
    <citation type="journal article" date="2021" name="Front. Genet.">
        <title>Chromosome-Level Genome Assembly Reveals Significant Gene Expansion in the Toll and IMD Signaling Pathways of Dendrolimus kikuchii.</title>
        <authorList>
            <person name="Zhou J."/>
            <person name="Wu P."/>
            <person name="Xiong Z."/>
            <person name="Liu N."/>
            <person name="Zhao N."/>
            <person name="Ji M."/>
            <person name="Qiu Y."/>
            <person name="Yang B."/>
        </authorList>
    </citation>
    <scope>NUCLEOTIDE SEQUENCE [LARGE SCALE GENOMIC DNA]</scope>
    <source>
        <strain evidence="1">Ann1</strain>
    </source>
</reference>
<keyword evidence="2" id="KW-1185">Reference proteome</keyword>
<protein>
    <submittedName>
        <fullName evidence="1">Uncharacterized protein</fullName>
    </submittedName>
</protein>
<name>A0ACC1CM79_9NEOP</name>
<gene>
    <name evidence="1" type="ORF">K1T71_011821</name>
</gene>
<organism evidence="1 2">
    <name type="scientific">Dendrolimus kikuchii</name>
    <dbReference type="NCBI Taxonomy" id="765133"/>
    <lineage>
        <taxon>Eukaryota</taxon>
        <taxon>Metazoa</taxon>
        <taxon>Ecdysozoa</taxon>
        <taxon>Arthropoda</taxon>
        <taxon>Hexapoda</taxon>
        <taxon>Insecta</taxon>
        <taxon>Pterygota</taxon>
        <taxon>Neoptera</taxon>
        <taxon>Endopterygota</taxon>
        <taxon>Lepidoptera</taxon>
        <taxon>Glossata</taxon>
        <taxon>Ditrysia</taxon>
        <taxon>Bombycoidea</taxon>
        <taxon>Lasiocampidae</taxon>
        <taxon>Dendrolimus</taxon>
    </lineage>
</organism>
<comment type="caution">
    <text evidence="1">The sequence shown here is derived from an EMBL/GenBank/DDBJ whole genome shotgun (WGS) entry which is preliminary data.</text>
</comment>
<dbReference type="EMBL" id="CM034407">
    <property type="protein sequence ID" value="KAJ0172682.1"/>
    <property type="molecule type" value="Genomic_DNA"/>
</dbReference>
<proteinExistence type="predicted"/>
<evidence type="ECO:0000313" key="1">
    <source>
        <dbReference type="EMBL" id="KAJ0172682.1"/>
    </source>
</evidence>
<dbReference type="Proteomes" id="UP000824533">
    <property type="component" value="Linkage Group LG21"/>
</dbReference>
<accession>A0ACC1CM79</accession>